<dbReference type="OrthoDB" id="9762169at2"/>
<dbReference type="PROSITE" id="PS50011">
    <property type="entry name" value="PROTEIN_KINASE_DOM"/>
    <property type="match status" value="1"/>
</dbReference>
<evidence type="ECO:0000256" key="7">
    <source>
        <dbReference type="PROSITE-ProRule" id="PRU10141"/>
    </source>
</evidence>
<feature type="compositionally biased region" description="Pro residues" evidence="8">
    <location>
        <begin position="336"/>
        <end position="364"/>
    </location>
</feature>
<keyword evidence="2 10" id="KW-0723">Serine/threonine-protein kinase</keyword>
<feature type="domain" description="Protein kinase" evidence="9">
    <location>
        <begin position="20"/>
        <end position="292"/>
    </location>
</feature>
<feature type="region of interest" description="Disordered" evidence="8">
    <location>
        <begin position="436"/>
        <end position="528"/>
    </location>
</feature>
<feature type="region of interest" description="Disordered" evidence="8">
    <location>
        <begin position="300"/>
        <end position="413"/>
    </location>
</feature>
<feature type="compositionally biased region" description="Low complexity" evidence="8">
    <location>
        <begin position="468"/>
        <end position="511"/>
    </location>
</feature>
<dbReference type="CDD" id="cd14014">
    <property type="entry name" value="STKc_PknB_like"/>
    <property type="match status" value="1"/>
</dbReference>
<keyword evidence="11" id="KW-1185">Reference proteome</keyword>
<gene>
    <name evidence="10" type="ORF">B7P34_26270</name>
</gene>
<dbReference type="InterPro" id="IPR000719">
    <property type="entry name" value="Prot_kinase_dom"/>
</dbReference>
<dbReference type="Pfam" id="PF00069">
    <property type="entry name" value="Pkinase"/>
    <property type="match status" value="1"/>
</dbReference>
<feature type="compositionally biased region" description="Low complexity" evidence="8">
    <location>
        <begin position="300"/>
        <end position="314"/>
    </location>
</feature>
<dbReference type="RefSeq" id="WP_106680458.1">
    <property type="nucleotide sequence ID" value="NZ_PXWG01000101.1"/>
</dbReference>
<evidence type="ECO:0000256" key="8">
    <source>
        <dbReference type="SAM" id="MobiDB-lite"/>
    </source>
</evidence>
<dbReference type="SMART" id="SM00220">
    <property type="entry name" value="S_TKc"/>
    <property type="match status" value="1"/>
</dbReference>
<feature type="compositionally biased region" description="Polar residues" evidence="8">
    <location>
        <begin position="512"/>
        <end position="523"/>
    </location>
</feature>
<reference evidence="10 11" key="1">
    <citation type="submission" date="2018-03" db="EMBL/GenBank/DDBJ databases">
        <title>Chitinolytic properties of Streptosporangium nondiastaticum TBG75A20.</title>
        <authorList>
            <person name="Gayathri V."/>
            <person name="Shiburaj S."/>
        </authorList>
    </citation>
    <scope>NUCLEOTIDE SEQUENCE [LARGE SCALE GENOMIC DNA]</scope>
    <source>
        <strain evidence="10 11">TBG75A20</strain>
    </source>
</reference>
<dbReference type="GO" id="GO:0004674">
    <property type="term" value="F:protein serine/threonine kinase activity"/>
    <property type="evidence" value="ECO:0007669"/>
    <property type="project" value="UniProtKB-KW"/>
</dbReference>
<accession>A0A9X7JLE6</accession>
<evidence type="ECO:0000313" key="11">
    <source>
        <dbReference type="Proteomes" id="UP000242427"/>
    </source>
</evidence>
<dbReference type="EC" id="2.7.11.1" evidence="1"/>
<sequence length="604" mass="61435">MTAGEANGDELIGKLLGGRYRVTATIGRGGMGVVARAVDELLNREVAVKVLRAFTDASAAELADLRIRMQREAQAAARIRHGGVVTVHDVTEEQGLPVIVMELVDGPSLDDVLEQRGALEPHEAAAIGAELMDALDAAHRAGVLHRDVKPANVLLEHGERGEMGVPPAGGWGRVVLTDFGIASMEAAGDDAMAKLTQSGQIIGSLDYLPPERAQGKEPGPASDIWSLGMTLYAAVEGTSPFRRTSVWSTLSAIVTEPLPAPRRAGPLAPVLQALMAKEPEDRPAAGEARELLQRVAAGGTAAPYAPTPGLGPAATPMPAPAPMPLHEPTPTQAVAPGPPPPGFGAAPPAFPQQPSPSPQQPSPSPQQGMPYPHPYAPPQPGAPAAHPAPATAPGRSTTTRSATTGRKRRRGRTVIAAAAAAVVLAGGGVTYALTGNHSSSTKGDEAQAAQPAVSSPAGGDQPGGGDATAGAPSPGPSSPTSSGKPSGAASASASAPAGPGATPSASASPSTKLNVPTTCSGWSHQDPKPGTYGYVTGDRHVLNGPYQVCGSVAAAKSGTKVWFHCSVENAYGHKWLYVRIDGSKSAGWLSADTIIRQSGQPTRC</sequence>
<proteinExistence type="predicted"/>
<keyword evidence="6 7" id="KW-0067">ATP-binding</keyword>
<feature type="compositionally biased region" description="Pro residues" evidence="8">
    <location>
        <begin position="315"/>
        <end position="327"/>
    </location>
</feature>
<keyword evidence="4 7" id="KW-0547">Nucleotide-binding</keyword>
<dbReference type="Gene3D" id="3.30.200.20">
    <property type="entry name" value="Phosphorylase Kinase, domain 1"/>
    <property type="match status" value="1"/>
</dbReference>
<dbReference type="InterPro" id="IPR011009">
    <property type="entry name" value="Kinase-like_dom_sf"/>
</dbReference>
<comment type="caution">
    <text evidence="10">The sequence shown here is derived from an EMBL/GenBank/DDBJ whole genome shotgun (WGS) entry which is preliminary data.</text>
</comment>
<keyword evidence="3" id="KW-0808">Transferase</keyword>
<dbReference type="GO" id="GO:0005524">
    <property type="term" value="F:ATP binding"/>
    <property type="evidence" value="ECO:0007669"/>
    <property type="project" value="UniProtKB-UniRule"/>
</dbReference>
<feature type="compositionally biased region" description="Low complexity" evidence="8">
    <location>
        <begin position="446"/>
        <end position="459"/>
    </location>
</feature>
<dbReference type="SUPFAM" id="SSF56112">
    <property type="entry name" value="Protein kinase-like (PK-like)"/>
    <property type="match status" value="1"/>
</dbReference>
<keyword evidence="5 10" id="KW-0418">Kinase</keyword>
<dbReference type="PANTHER" id="PTHR43289">
    <property type="entry name" value="MITOGEN-ACTIVATED PROTEIN KINASE KINASE KINASE 20-RELATED"/>
    <property type="match status" value="1"/>
</dbReference>
<dbReference type="PROSITE" id="PS00108">
    <property type="entry name" value="PROTEIN_KINASE_ST"/>
    <property type="match status" value="1"/>
</dbReference>
<evidence type="ECO:0000313" key="10">
    <source>
        <dbReference type="EMBL" id="PSJ25812.1"/>
    </source>
</evidence>
<evidence type="ECO:0000256" key="2">
    <source>
        <dbReference type="ARBA" id="ARBA00022527"/>
    </source>
</evidence>
<dbReference type="EMBL" id="PXWG01000101">
    <property type="protein sequence ID" value="PSJ25812.1"/>
    <property type="molecule type" value="Genomic_DNA"/>
</dbReference>
<dbReference type="InterPro" id="IPR008271">
    <property type="entry name" value="Ser/Thr_kinase_AS"/>
</dbReference>
<evidence type="ECO:0000259" key="9">
    <source>
        <dbReference type="PROSITE" id="PS50011"/>
    </source>
</evidence>
<evidence type="ECO:0000256" key="4">
    <source>
        <dbReference type="ARBA" id="ARBA00022741"/>
    </source>
</evidence>
<feature type="compositionally biased region" description="Low complexity" evidence="8">
    <location>
        <begin position="382"/>
        <end position="404"/>
    </location>
</feature>
<dbReference type="Proteomes" id="UP000242427">
    <property type="component" value="Unassembled WGS sequence"/>
</dbReference>
<feature type="compositionally biased region" description="Pro residues" evidence="8">
    <location>
        <begin position="371"/>
        <end position="381"/>
    </location>
</feature>
<dbReference type="InterPro" id="IPR017441">
    <property type="entry name" value="Protein_kinase_ATP_BS"/>
</dbReference>
<feature type="binding site" evidence="7">
    <location>
        <position position="49"/>
    </location>
    <ligand>
        <name>ATP</name>
        <dbReference type="ChEBI" id="CHEBI:30616"/>
    </ligand>
</feature>
<dbReference type="AlphaFoldDB" id="A0A9X7JLE6"/>
<evidence type="ECO:0000256" key="6">
    <source>
        <dbReference type="ARBA" id="ARBA00022840"/>
    </source>
</evidence>
<name>A0A9X7JLE6_9ACTN</name>
<evidence type="ECO:0000256" key="3">
    <source>
        <dbReference type="ARBA" id="ARBA00022679"/>
    </source>
</evidence>
<organism evidence="10 11">
    <name type="scientific">Streptosporangium nondiastaticum</name>
    <dbReference type="NCBI Taxonomy" id="35764"/>
    <lineage>
        <taxon>Bacteria</taxon>
        <taxon>Bacillati</taxon>
        <taxon>Actinomycetota</taxon>
        <taxon>Actinomycetes</taxon>
        <taxon>Streptosporangiales</taxon>
        <taxon>Streptosporangiaceae</taxon>
        <taxon>Streptosporangium</taxon>
    </lineage>
</organism>
<dbReference type="PANTHER" id="PTHR43289:SF6">
    <property type="entry name" value="SERINE_THREONINE-PROTEIN KINASE NEKL-3"/>
    <property type="match status" value="1"/>
</dbReference>
<dbReference type="Gene3D" id="1.10.510.10">
    <property type="entry name" value="Transferase(Phosphotransferase) domain 1"/>
    <property type="match status" value="1"/>
</dbReference>
<evidence type="ECO:0000256" key="1">
    <source>
        <dbReference type="ARBA" id="ARBA00012513"/>
    </source>
</evidence>
<dbReference type="PROSITE" id="PS00107">
    <property type="entry name" value="PROTEIN_KINASE_ATP"/>
    <property type="match status" value="1"/>
</dbReference>
<evidence type="ECO:0000256" key="5">
    <source>
        <dbReference type="ARBA" id="ARBA00022777"/>
    </source>
</evidence>
<protein>
    <recommendedName>
        <fullName evidence="1">non-specific serine/threonine protein kinase</fullName>
        <ecNumber evidence="1">2.7.11.1</ecNumber>
    </recommendedName>
</protein>